<comment type="caution">
    <text evidence="2">The sequence shown here is derived from an EMBL/GenBank/DDBJ whole genome shotgun (WGS) entry which is preliminary data.</text>
</comment>
<dbReference type="Proteomes" id="UP001589575">
    <property type="component" value="Unassembled WGS sequence"/>
</dbReference>
<keyword evidence="3" id="KW-1185">Reference proteome</keyword>
<feature type="compositionally biased region" description="Polar residues" evidence="1">
    <location>
        <begin position="14"/>
        <end position="26"/>
    </location>
</feature>
<proteinExistence type="predicted"/>
<evidence type="ECO:0000256" key="1">
    <source>
        <dbReference type="SAM" id="MobiDB-lite"/>
    </source>
</evidence>
<sequence>MRSATARRTLPRIISTTQRAITTSSTHRTEVKAEASPAPSPPASSADSISMFSVMSTTAKTAPAAYESQRPQPRGRHQAATADTQRKTNSGKITPAVLCTQFNWPCAASFIAASSSARAATS</sequence>
<evidence type="ECO:0000313" key="3">
    <source>
        <dbReference type="Proteomes" id="UP001589575"/>
    </source>
</evidence>
<dbReference type="EMBL" id="JBHMFI010000001">
    <property type="protein sequence ID" value="MFB9074026.1"/>
    <property type="molecule type" value="Genomic_DNA"/>
</dbReference>
<gene>
    <name evidence="2" type="ORF">ACFFX0_23660</name>
</gene>
<organism evidence="2 3">
    <name type="scientific">Citricoccus parietis</name>
    <dbReference type="NCBI Taxonomy" id="592307"/>
    <lineage>
        <taxon>Bacteria</taxon>
        <taxon>Bacillati</taxon>
        <taxon>Actinomycetota</taxon>
        <taxon>Actinomycetes</taxon>
        <taxon>Micrococcales</taxon>
        <taxon>Micrococcaceae</taxon>
        <taxon>Citricoccus</taxon>
    </lineage>
</organism>
<accession>A0ABV5G506</accession>
<name>A0ABV5G506_9MICC</name>
<feature type="region of interest" description="Disordered" evidence="1">
    <location>
        <begin position="1"/>
        <end position="48"/>
    </location>
</feature>
<protein>
    <submittedName>
        <fullName evidence="2">Uncharacterized protein</fullName>
    </submittedName>
</protein>
<feature type="compositionally biased region" description="Polar residues" evidence="1">
    <location>
        <begin position="81"/>
        <end position="92"/>
    </location>
</feature>
<evidence type="ECO:0000313" key="2">
    <source>
        <dbReference type="EMBL" id="MFB9074026.1"/>
    </source>
</evidence>
<reference evidence="2 3" key="1">
    <citation type="submission" date="2024-09" db="EMBL/GenBank/DDBJ databases">
        <authorList>
            <person name="Sun Q."/>
            <person name="Mori K."/>
        </authorList>
    </citation>
    <scope>NUCLEOTIDE SEQUENCE [LARGE SCALE GENOMIC DNA]</scope>
    <source>
        <strain evidence="2 3">CCM 7609</strain>
    </source>
</reference>
<feature type="region of interest" description="Disordered" evidence="1">
    <location>
        <begin position="60"/>
        <end position="93"/>
    </location>
</feature>